<dbReference type="AlphaFoldDB" id="A0A067CE68"/>
<dbReference type="GO" id="GO:0046872">
    <property type="term" value="F:metal ion binding"/>
    <property type="evidence" value="ECO:0007669"/>
    <property type="project" value="InterPro"/>
</dbReference>
<organism evidence="5 6">
    <name type="scientific">Saprolegnia parasitica (strain CBS 223.65)</name>
    <dbReference type="NCBI Taxonomy" id="695850"/>
    <lineage>
        <taxon>Eukaryota</taxon>
        <taxon>Sar</taxon>
        <taxon>Stramenopiles</taxon>
        <taxon>Oomycota</taxon>
        <taxon>Saprolegniomycetes</taxon>
        <taxon>Saprolegniales</taxon>
        <taxon>Saprolegniaceae</taxon>
        <taxon>Saprolegnia</taxon>
    </lineage>
</organism>
<evidence type="ECO:0000259" key="3">
    <source>
        <dbReference type="Pfam" id="PF00149"/>
    </source>
</evidence>
<dbReference type="InterPro" id="IPR004843">
    <property type="entry name" value="Calcineurin-like_PHP"/>
</dbReference>
<feature type="domain" description="Calcineurin-like phosphoesterase" evidence="3">
    <location>
        <begin position="124"/>
        <end position="345"/>
    </location>
</feature>
<dbReference type="OrthoDB" id="45007at2759"/>
<sequence>MARITRPLFSSFYLSALVSTLAADEVSQVHLGFAASCPDGVSVSFASSQAQPFSVKYGDNQVATSTSTMYSDGSYKSPYLHTADLCKLTPRKMYAYSIGSFQASFVAPPAPGDSAAPTVLGIVGDMDFNDRSLRSFRTPVHGHKTQAILVAGDWTYANGKQNKWDKWFDLHEPTLSILPTTGINGNHEVTVGGEKYKAYLRRVPGPISETNKAAFRTYYAINVGLVHAIFLDDYVGSQSGSVGGKRWLAERNHQLEWLQKDLAAVNRSTTPYVIVIKHNPFYSTFDDHQCVCGSTPFEINNVESCWAGKYKKASSEPHCGLQAKFEDVYSKLNVNVVFAGHCHAYERTHPVFKNKVDKAKGVVYVTTGAGGRGHGGRRVSSVPQWSAFAEGDIYGTSRIIATRTNMQVVWIAHDNTAKPLDSFTVLP</sequence>
<proteinExistence type="inferred from homology"/>
<reference evidence="5 6" key="1">
    <citation type="journal article" date="2013" name="PLoS Genet.">
        <title>Distinctive expansion of potential virulence genes in the genome of the oomycete fish pathogen Saprolegnia parasitica.</title>
        <authorList>
            <person name="Jiang R.H."/>
            <person name="de Bruijn I."/>
            <person name="Haas B.J."/>
            <person name="Belmonte R."/>
            <person name="Lobach L."/>
            <person name="Christie J."/>
            <person name="van den Ackerveken G."/>
            <person name="Bottin A."/>
            <person name="Bulone V."/>
            <person name="Diaz-Moreno S.M."/>
            <person name="Dumas B."/>
            <person name="Fan L."/>
            <person name="Gaulin E."/>
            <person name="Govers F."/>
            <person name="Grenville-Briggs L.J."/>
            <person name="Horner N.R."/>
            <person name="Levin J.Z."/>
            <person name="Mammella M."/>
            <person name="Meijer H.J."/>
            <person name="Morris P."/>
            <person name="Nusbaum C."/>
            <person name="Oome S."/>
            <person name="Phillips A.J."/>
            <person name="van Rooyen D."/>
            <person name="Rzeszutek E."/>
            <person name="Saraiva M."/>
            <person name="Secombes C.J."/>
            <person name="Seidl M.F."/>
            <person name="Snel B."/>
            <person name="Stassen J.H."/>
            <person name="Sykes S."/>
            <person name="Tripathy S."/>
            <person name="van den Berg H."/>
            <person name="Vega-Arreguin J.C."/>
            <person name="Wawra S."/>
            <person name="Young S.K."/>
            <person name="Zeng Q."/>
            <person name="Dieguez-Uribeondo J."/>
            <person name="Russ C."/>
            <person name="Tyler B.M."/>
            <person name="van West P."/>
        </authorList>
    </citation>
    <scope>NUCLEOTIDE SEQUENCE [LARGE SCALE GENOMIC DNA]</scope>
    <source>
        <strain evidence="5 6">CBS 223.65</strain>
    </source>
</reference>
<feature type="chain" id="PRO_5005103223" description="Purple acid phosphatase" evidence="2">
    <location>
        <begin position="24"/>
        <end position="427"/>
    </location>
</feature>
<dbReference type="PANTHER" id="PTHR22953:SF153">
    <property type="entry name" value="PURPLE ACID PHOSPHATASE"/>
    <property type="match status" value="1"/>
</dbReference>
<feature type="domain" description="Purple acid phosphatase C-terminal" evidence="4">
    <location>
        <begin position="361"/>
        <end position="421"/>
    </location>
</feature>
<keyword evidence="6" id="KW-1185">Reference proteome</keyword>
<protein>
    <recommendedName>
        <fullName evidence="2">Purple acid phosphatase</fullName>
        <ecNumber evidence="2">3.1.3.2</ecNumber>
    </recommendedName>
</protein>
<dbReference type="GeneID" id="24131821"/>
<dbReference type="Proteomes" id="UP000030745">
    <property type="component" value="Unassembled WGS sequence"/>
</dbReference>
<name>A0A067CE68_SAPPC</name>
<dbReference type="EMBL" id="KK583238">
    <property type="protein sequence ID" value="KDO24836.1"/>
    <property type="molecule type" value="Genomic_DNA"/>
</dbReference>
<dbReference type="OMA" id="CHAYERT"/>
<evidence type="ECO:0000259" key="4">
    <source>
        <dbReference type="Pfam" id="PF14008"/>
    </source>
</evidence>
<dbReference type="GO" id="GO:0003993">
    <property type="term" value="F:acid phosphatase activity"/>
    <property type="evidence" value="ECO:0007669"/>
    <property type="project" value="UniProtKB-EC"/>
</dbReference>
<dbReference type="RefSeq" id="XP_012204483.1">
    <property type="nucleotide sequence ID" value="XM_012349093.1"/>
</dbReference>
<dbReference type="InterPro" id="IPR008963">
    <property type="entry name" value="Purple_acid_Pase-like_N"/>
</dbReference>
<feature type="signal peptide" evidence="2">
    <location>
        <begin position="1"/>
        <end position="23"/>
    </location>
</feature>
<dbReference type="Pfam" id="PF00149">
    <property type="entry name" value="Metallophos"/>
    <property type="match status" value="1"/>
</dbReference>
<dbReference type="PANTHER" id="PTHR22953">
    <property type="entry name" value="ACID PHOSPHATASE RELATED"/>
    <property type="match status" value="1"/>
</dbReference>
<dbReference type="InterPro" id="IPR025733">
    <property type="entry name" value="PAPs_C"/>
</dbReference>
<keyword evidence="2" id="KW-0378">Hydrolase</keyword>
<accession>A0A067CE68</accession>
<dbReference type="SUPFAM" id="SSF49363">
    <property type="entry name" value="Purple acid phosphatase, N-terminal domain"/>
    <property type="match status" value="1"/>
</dbReference>
<gene>
    <name evidence="5" type="ORF">SPRG_09669</name>
</gene>
<dbReference type="InterPro" id="IPR029052">
    <property type="entry name" value="Metallo-depent_PP-like"/>
</dbReference>
<evidence type="ECO:0000313" key="6">
    <source>
        <dbReference type="Proteomes" id="UP000030745"/>
    </source>
</evidence>
<evidence type="ECO:0000256" key="1">
    <source>
        <dbReference type="ARBA" id="ARBA00022729"/>
    </source>
</evidence>
<dbReference type="KEGG" id="spar:SPRG_09669"/>
<comment type="similarity">
    <text evidence="2">Belongs to the metallophosphoesterase superfamily. Purple acid phosphatase family.</text>
</comment>
<dbReference type="Pfam" id="PF14008">
    <property type="entry name" value="Metallophos_C"/>
    <property type="match status" value="1"/>
</dbReference>
<evidence type="ECO:0000256" key="2">
    <source>
        <dbReference type="RuleBase" id="RU361203"/>
    </source>
</evidence>
<keyword evidence="1 2" id="KW-0732">Signal</keyword>
<dbReference type="InterPro" id="IPR039331">
    <property type="entry name" value="PAPs-like"/>
</dbReference>
<dbReference type="Gene3D" id="2.60.40.380">
    <property type="entry name" value="Purple acid phosphatase-like, N-terminal"/>
    <property type="match status" value="1"/>
</dbReference>
<evidence type="ECO:0000313" key="5">
    <source>
        <dbReference type="EMBL" id="KDO24836.1"/>
    </source>
</evidence>
<dbReference type="SUPFAM" id="SSF56300">
    <property type="entry name" value="Metallo-dependent phosphatases"/>
    <property type="match status" value="1"/>
</dbReference>
<dbReference type="Gene3D" id="3.60.21.10">
    <property type="match status" value="1"/>
</dbReference>
<dbReference type="VEuPathDB" id="FungiDB:SPRG_09669"/>
<dbReference type="EC" id="3.1.3.2" evidence="2"/>
<comment type="catalytic activity">
    <reaction evidence="2">
        <text>a phosphate monoester + H2O = an alcohol + phosphate</text>
        <dbReference type="Rhea" id="RHEA:15017"/>
        <dbReference type="ChEBI" id="CHEBI:15377"/>
        <dbReference type="ChEBI" id="CHEBI:30879"/>
        <dbReference type="ChEBI" id="CHEBI:43474"/>
        <dbReference type="ChEBI" id="CHEBI:67140"/>
        <dbReference type="EC" id="3.1.3.2"/>
    </reaction>
</comment>